<protein>
    <recommendedName>
        <fullName evidence="4">Cystatin domain-containing protein</fullName>
    </recommendedName>
</protein>
<dbReference type="EMBL" id="JACTNZ010000007">
    <property type="protein sequence ID" value="KAG5538218.1"/>
    <property type="molecule type" value="Genomic_DNA"/>
</dbReference>
<organism evidence="2 3">
    <name type="scientific">Rhododendron griersonianum</name>
    <dbReference type="NCBI Taxonomy" id="479676"/>
    <lineage>
        <taxon>Eukaryota</taxon>
        <taxon>Viridiplantae</taxon>
        <taxon>Streptophyta</taxon>
        <taxon>Embryophyta</taxon>
        <taxon>Tracheophyta</taxon>
        <taxon>Spermatophyta</taxon>
        <taxon>Magnoliopsida</taxon>
        <taxon>eudicotyledons</taxon>
        <taxon>Gunneridae</taxon>
        <taxon>Pentapetalae</taxon>
        <taxon>asterids</taxon>
        <taxon>Ericales</taxon>
        <taxon>Ericaceae</taxon>
        <taxon>Ericoideae</taxon>
        <taxon>Rhodoreae</taxon>
        <taxon>Rhododendron</taxon>
    </lineage>
</organism>
<evidence type="ECO:0000256" key="1">
    <source>
        <dbReference type="SAM" id="MobiDB-lite"/>
    </source>
</evidence>
<evidence type="ECO:0000313" key="2">
    <source>
        <dbReference type="EMBL" id="KAG5538218.1"/>
    </source>
</evidence>
<gene>
    <name evidence="2" type="ORF">RHGRI_018968</name>
</gene>
<evidence type="ECO:0000313" key="3">
    <source>
        <dbReference type="Proteomes" id="UP000823749"/>
    </source>
</evidence>
<proteinExistence type="predicted"/>
<feature type="region of interest" description="Disordered" evidence="1">
    <location>
        <begin position="18"/>
        <end position="50"/>
    </location>
</feature>
<dbReference type="Proteomes" id="UP000823749">
    <property type="component" value="Chromosome 7"/>
</dbReference>
<name>A0AAV6JDB0_9ERIC</name>
<comment type="caution">
    <text evidence="2">The sequence shown here is derived from an EMBL/GenBank/DDBJ whole genome shotgun (WGS) entry which is preliminary data.</text>
</comment>
<dbReference type="AlphaFoldDB" id="A0AAV6JDB0"/>
<sequence length="153" mass="17973">MLIFGEPGLRPSARLLREEQEKRRRKHQRRIAILGEERAKEKQKQDDDQDEHLFKLIAEARAKREPKCQRRQISKVTDTQLLEYRKRVFERGSTNYQFVKVLKANIEGNYGRRYYINYQVKEMAGSGSPTLNFQAIVKTFKGQATVRFSALGP</sequence>
<reference evidence="2" key="1">
    <citation type="submission" date="2020-08" db="EMBL/GenBank/DDBJ databases">
        <title>Plant Genome Project.</title>
        <authorList>
            <person name="Zhang R.-G."/>
        </authorList>
    </citation>
    <scope>NUCLEOTIDE SEQUENCE</scope>
    <source>
        <strain evidence="2">WSP0</strain>
        <tissue evidence="2">Leaf</tissue>
    </source>
</reference>
<evidence type="ECO:0008006" key="4">
    <source>
        <dbReference type="Google" id="ProtNLM"/>
    </source>
</evidence>
<accession>A0AAV6JDB0</accession>
<feature type="compositionally biased region" description="Basic and acidic residues" evidence="1">
    <location>
        <begin position="35"/>
        <end position="50"/>
    </location>
</feature>
<keyword evidence="3" id="KW-1185">Reference proteome</keyword>